<gene>
    <name evidence="3" type="ORF">HD597_001901</name>
</gene>
<feature type="transmembrane region" description="Helical" evidence="2">
    <location>
        <begin position="77"/>
        <end position="96"/>
    </location>
</feature>
<feature type="region of interest" description="Disordered" evidence="1">
    <location>
        <begin position="100"/>
        <end position="124"/>
    </location>
</feature>
<accession>A0A9X2K2S7</accession>
<evidence type="ECO:0000256" key="2">
    <source>
        <dbReference type="SAM" id="Phobius"/>
    </source>
</evidence>
<feature type="transmembrane region" description="Helical" evidence="2">
    <location>
        <begin position="20"/>
        <end position="39"/>
    </location>
</feature>
<keyword evidence="2" id="KW-1133">Transmembrane helix</keyword>
<reference evidence="3" key="1">
    <citation type="submission" date="2022-06" db="EMBL/GenBank/DDBJ databases">
        <title>Sequencing the genomes of 1000 actinobacteria strains.</title>
        <authorList>
            <person name="Klenk H.-P."/>
        </authorList>
    </citation>
    <scope>NUCLEOTIDE SEQUENCE</scope>
    <source>
        <strain evidence="3">DSM 46694</strain>
    </source>
</reference>
<evidence type="ECO:0000313" key="3">
    <source>
        <dbReference type="EMBL" id="MCP2354881.1"/>
    </source>
</evidence>
<organism evidence="3 4">
    <name type="scientific">Nonomuraea thailandensis</name>
    <dbReference type="NCBI Taxonomy" id="1188745"/>
    <lineage>
        <taxon>Bacteria</taxon>
        <taxon>Bacillati</taxon>
        <taxon>Actinomycetota</taxon>
        <taxon>Actinomycetes</taxon>
        <taxon>Streptosporangiales</taxon>
        <taxon>Streptosporangiaceae</taxon>
        <taxon>Nonomuraea</taxon>
    </lineage>
</organism>
<dbReference type="AlphaFoldDB" id="A0A9X2K2S7"/>
<sequence length="124" mass="12417">MNGDRSGGRRAGGPMDLEVPAMAVIGAICFGLVIGWITYGTLRHQRSGVGLTELAAVLGAVGGGLVTALLLPAVFGGYAVGLAVGFFGYLALVTLAPGSPWAGGESVKRPTGAYDAQRSGSVEP</sequence>
<evidence type="ECO:0000256" key="1">
    <source>
        <dbReference type="SAM" id="MobiDB-lite"/>
    </source>
</evidence>
<dbReference type="Proteomes" id="UP001139648">
    <property type="component" value="Unassembled WGS sequence"/>
</dbReference>
<name>A0A9X2K2S7_9ACTN</name>
<feature type="transmembrane region" description="Helical" evidence="2">
    <location>
        <begin position="51"/>
        <end position="71"/>
    </location>
</feature>
<dbReference type="RefSeq" id="WP_345694469.1">
    <property type="nucleotide sequence ID" value="NZ_BAABKA010000050.1"/>
</dbReference>
<comment type="caution">
    <text evidence="3">The sequence shown here is derived from an EMBL/GenBank/DDBJ whole genome shotgun (WGS) entry which is preliminary data.</text>
</comment>
<keyword evidence="4" id="KW-1185">Reference proteome</keyword>
<dbReference type="EMBL" id="JAMZEB010000002">
    <property type="protein sequence ID" value="MCP2354881.1"/>
    <property type="molecule type" value="Genomic_DNA"/>
</dbReference>
<keyword evidence="2" id="KW-0812">Transmembrane</keyword>
<proteinExistence type="predicted"/>
<keyword evidence="2" id="KW-0472">Membrane</keyword>
<evidence type="ECO:0000313" key="4">
    <source>
        <dbReference type="Proteomes" id="UP001139648"/>
    </source>
</evidence>
<protein>
    <submittedName>
        <fullName evidence="3">Membrane protein YeaQ/YmgE (Transglycosylase-associated protein family)</fullName>
    </submittedName>
</protein>